<dbReference type="GO" id="GO:0005730">
    <property type="term" value="C:nucleolus"/>
    <property type="evidence" value="ECO:0007669"/>
    <property type="project" value="UniProtKB-SubCell"/>
</dbReference>
<comment type="caution">
    <text evidence="7">The sequence shown here is derived from an EMBL/GenBank/DDBJ whole genome shotgun (WGS) entry which is preliminary data.</text>
</comment>
<dbReference type="Proteomes" id="UP000807025">
    <property type="component" value="Unassembled WGS sequence"/>
</dbReference>
<reference evidence="7" key="1">
    <citation type="submission" date="2020-11" db="EMBL/GenBank/DDBJ databases">
        <authorList>
            <consortium name="DOE Joint Genome Institute"/>
            <person name="Ahrendt S."/>
            <person name="Riley R."/>
            <person name="Andreopoulos W."/>
            <person name="Labutti K."/>
            <person name="Pangilinan J."/>
            <person name="Ruiz-Duenas F.J."/>
            <person name="Barrasa J.M."/>
            <person name="Sanchez-Garcia M."/>
            <person name="Camarero S."/>
            <person name="Miyauchi S."/>
            <person name="Serrano A."/>
            <person name="Linde D."/>
            <person name="Babiker R."/>
            <person name="Drula E."/>
            <person name="Ayuso-Fernandez I."/>
            <person name="Pacheco R."/>
            <person name="Padilla G."/>
            <person name="Ferreira P."/>
            <person name="Barriuso J."/>
            <person name="Kellner H."/>
            <person name="Castanera R."/>
            <person name="Alfaro M."/>
            <person name="Ramirez L."/>
            <person name="Pisabarro A.G."/>
            <person name="Kuo A."/>
            <person name="Tritt A."/>
            <person name="Lipzen A."/>
            <person name="He G."/>
            <person name="Yan M."/>
            <person name="Ng V."/>
            <person name="Cullen D."/>
            <person name="Martin F."/>
            <person name="Rosso M.-N."/>
            <person name="Henrissat B."/>
            <person name="Hibbett D."/>
            <person name="Martinez A.T."/>
            <person name="Grigoriev I.V."/>
        </authorList>
    </citation>
    <scope>NUCLEOTIDE SEQUENCE</scope>
    <source>
        <strain evidence="7">ATCC 90797</strain>
    </source>
</reference>
<feature type="compositionally biased region" description="Acidic residues" evidence="6">
    <location>
        <begin position="66"/>
        <end position="107"/>
    </location>
</feature>
<dbReference type="OrthoDB" id="443772at2759"/>
<keyword evidence="4" id="KW-0175">Coiled coil</keyword>
<name>A0A9P5ZTC8_PLEER</name>
<protein>
    <submittedName>
        <fullName evidence="7">Ebp2-domain-containing protein</fullName>
    </submittedName>
</protein>
<accession>A0A9P5ZTC8</accession>
<gene>
    <name evidence="7" type="ORF">BDN71DRAFT_1450046</name>
</gene>
<dbReference type="Pfam" id="PF05890">
    <property type="entry name" value="Ebp2"/>
    <property type="match status" value="1"/>
</dbReference>
<dbReference type="AlphaFoldDB" id="A0A9P5ZTC8"/>
<dbReference type="GO" id="GO:0030687">
    <property type="term" value="C:preribosome, large subunit precursor"/>
    <property type="evidence" value="ECO:0007669"/>
    <property type="project" value="TreeGrafter"/>
</dbReference>
<feature type="compositionally biased region" description="Basic residues" evidence="6">
    <location>
        <begin position="391"/>
        <end position="403"/>
    </location>
</feature>
<dbReference type="PANTHER" id="PTHR13028:SF0">
    <property type="entry name" value="RRNA-PROCESSING PROTEIN EBP2-RELATED"/>
    <property type="match status" value="1"/>
</dbReference>
<evidence type="ECO:0000313" key="8">
    <source>
        <dbReference type="Proteomes" id="UP000807025"/>
    </source>
</evidence>
<evidence type="ECO:0000256" key="5">
    <source>
        <dbReference type="ARBA" id="ARBA00023242"/>
    </source>
</evidence>
<evidence type="ECO:0000256" key="3">
    <source>
        <dbReference type="ARBA" id="ARBA00022517"/>
    </source>
</evidence>
<feature type="region of interest" description="Disordered" evidence="6">
    <location>
        <begin position="248"/>
        <end position="403"/>
    </location>
</feature>
<evidence type="ECO:0000256" key="1">
    <source>
        <dbReference type="ARBA" id="ARBA00004604"/>
    </source>
</evidence>
<dbReference type="GO" id="GO:0042273">
    <property type="term" value="P:ribosomal large subunit biogenesis"/>
    <property type="evidence" value="ECO:0007669"/>
    <property type="project" value="TreeGrafter"/>
</dbReference>
<evidence type="ECO:0000256" key="6">
    <source>
        <dbReference type="SAM" id="MobiDB-lite"/>
    </source>
</evidence>
<comment type="similarity">
    <text evidence="2">Belongs to the EBP2 family.</text>
</comment>
<dbReference type="GO" id="GO:0034399">
    <property type="term" value="C:nuclear periphery"/>
    <property type="evidence" value="ECO:0007669"/>
    <property type="project" value="TreeGrafter"/>
</dbReference>
<evidence type="ECO:0000256" key="4">
    <source>
        <dbReference type="ARBA" id="ARBA00023054"/>
    </source>
</evidence>
<keyword evidence="3" id="KW-0690">Ribosome biogenesis</keyword>
<comment type="subcellular location">
    <subcellularLocation>
        <location evidence="1">Nucleus</location>
        <location evidence="1">Nucleolus</location>
    </subcellularLocation>
</comment>
<dbReference type="EMBL" id="MU154583">
    <property type="protein sequence ID" value="KAF9493579.1"/>
    <property type="molecule type" value="Genomic_DNA"/>
</dbReference>
<feature type="region of interest" description="Disordered" evidence="6">
    <location>
        <begin position="1"/>
        <end position="145"/>
    </location>
</feature>
<proteinExistence type="inferred from homology"/>
<dbReference type="InterPro" id="IPR008610">
    <property type="entry name" value="Ebp2"/>
</dbReference>
<feature type="compositionally biased region" description="Basic and acidic residues" evidence="6">
    <location>
        <begin position="248"/>
        <end position="293"/>
    </location>
</feature>
<evidence type="ECO:0000256" key="2">
    <source>
        <dbReference type="ARBA" id="ARBA00007336"/>
    </source>
</evidence>
<sequence length="403" mass="44189">MSSSSKKAVDGRSKPVQQPDSSDSEEYDSENGGVDEKGMERLISALGDDGLDEFDRAQLGLVAGSDSEDEDGVADSDIGEEDGEASEEEVGDEEEGEKDADDSDEGVGEAAGGSSDREEVGADVADDEDEEIALDELDGGELDEDVVPKQKVEIDDTAAMERIRGTIQLDPKMPWTETLVLNYPETIDVDVSDDLNRELAFYKQALHGANTARSLAAKHNLPFTRPSDYFAEMVKSDSHMERIRQRMLDEGAGIKKSEEKRREREGKKFGKQVQIEKLKERERGRKEMDERLKGLKRKRGDMLDKPADDDGFDVAVEDAISDRPSKRGKGPVSRKSRDQKFGFGGADRRSKQNTRESTDSFVSGSRQKGEGPRGSGPKGSGSKRSSGANKRPGKSKRMASRSK</sequence>
<dbReference type="GO" id="GO:0006364">
    <property type="term" value="P:rRNA processing"/>
    <property type="evidence" value="ECO:0007669"/>
    <property type="project" value="TreeGrafter"/>
</dbReference>
<evidence type="ECO:0000313" key="7">
    <source>
        <dbReference type="EMBL" id="KAF9493579.1"/>
    </source>
</evidence>
<dbReference type="PANTHER" id="PTHR13028">
    <property type="entry name" value="RRNA PROCESSING PROTEIN EBNA1-BINDING PROTEIN-RELATED"/>
    <property type="match status" value="1"/>
</dbReference>
<keyword evidence="8" id="KW-1185">Reference proteome</keyword>
<feature type="compositionally biased region" description="Basic and acidic residues" evidence="6">
    <location>
        <begin position="335"/>
        <end position="358"/>
    </location>
</feature>
<feature type="compositionally biased region" description="Acidic residues" evidence="6">
    <location>
        <begin position="124"/>
        <end position="145"/>
    </location>
</feature>
<keyword evidence="5" id="KW-0539">Nucleus</keyword>
<organism evidence="7 8">
    <name type="scientific">Pleurotus eryngii</name>
    <name type="common">Boletus of the steppes</name>
    <dbReference type="NCBI Taxonomy" id="5323"/>
    <lineage>
        <taxon>Eukaryota</taxon>
        <taxon>Fungi</taxon>
        <taxon>Dikarya</taxon>
        <taxon>Basidiomycota</taxon>
        <taxon>Agaricomycotina</taxon>
        <taxon>Agaricomycetes</taxon>
        <taxon>Agaricomycetidae</taxon>
        <taxon>Agaricales</taxon>
        <taxon>Pleurotineae</taxon>
        <taxon>Pleurotaceae</taxon>
        <taxon>Pleurotus</taxon>
    </lineage>
</organism>